<dbReference type="Proteomes" id="UP000004507">
    <property type="component" value="Unassembled WGS sequence"/>
</dbReference>
<organism evidence="2 3">
    <name type="scientific">Yoonia vestfoldensis SKA53</name>
    <dbReference type="NCBI Taxonomy" id="314232"/>
    <lineage>
        <taxon>Bacteria</taxon>
        <taxon>Pseudomonadati</taxon>
        <taxon>Pseudomonadota</taxon>
        <taxon>Alphaproteobacteria</taxon>
        <taxon>Rhodobacterales</taxon>
        <taxon>Paracoccaceae</taxon>
        <taxon>Yoonia</taxon>
    </lineage>
</organism>
<dbReference type="RefSeq" id="WP_007204810.1">
    <property type="nucleotide sequence ID" value="NZ_CH672414.1"/>
</dbReference>
<dbReference type="OrthoDB" id="9811869at2"/>
<keyword evidence="2" id="KW-0255">Endonuclease</keyword>
<gene>
    <name evidence="2" type="ORF">SKA53_04273</name>
</gene>
<comment type="caution">
    <text evidence="2">The sequence shown here is derived from an EMBL/GenBank/DDBJ whole genome shotgun (WGS) entry which is preliminary data.</text>
</comment>
<dbReference type="eggNOG" id="COG3440">
    <property type="taxonomic scope" value="Bacteria"/>
</dbReference>
<evidence type="ECO:0000259" key="1">
    <source>
        <dbReference type="Pfam" id="PF13391"/>
    </source>
</evidence>
<dbReference type="InterPro" id="IPR003615">
    <property type="entry name" value="HNH_nuc"/>
</dbReference>
<evidence type="ECO:0000313" key="3">
    <source>
        <dbReference type="Proteomes" id="UP000004507"/>
    </source>
</evidence>
<dbReference type="REBASE" id="24229">
    <property type="entry name" value="LveSKAORF4273P"/>
</dbReference>
<dbReference type="EMBL" id="AAMS01000005">
    <property type="protein sequence ID" value="EAQ06272.1"/>
    <property type="molecule type" value="Genomic_DNA"/>
</dbReference>
<keyword evidence="2" id="KW-0540">Nuclease</keyword>
<accession>A3V5U8</accession>
<dbReference type="Pfam" id="PF13391">
    <property type="entry name" value="HNH_2"/>
    <property type="match status" value="1"/>
</dbReference>
<protein>
    <submittedName>
        <fullName evidence="2">Putative restriction endonuclease</fullName>
    </submittedName>
</protein>
<keyword evidence="3" id="KW-1185">Reference proteome</keyword>
<reference evidence="2 3" key="1">
    <citation type="submission" date="2006-01" db="EMBL/GenBank/DDBJ databases">
        <authorList>
            <person name="Hagstrom A."/>
            <person name="Ferriera S."/>
            <person name="Johnson J."/>
            <person name="Kravitz S."/>
            <person name="Halpern A."/>
            <person name="Remington K."/>
            <person name="Beeson K."/>
            <person name="Tran B."/>
            <person name="Rogers Y.-H."/>
            <person name="Friedman R."/>
            <person name="Venter J.C."/>
        </authorList>
    </citation>
    <scope>NUCLEOTIDE SEQUENCE [LARGE SCALE GENOMIC DNA]</scope>
    <source>
        <strain evidence="2 3">SKA53</strain>
    </source>
</reference>
<dbReference type="HOGENOM" id="CLU_094932_0_0_5"/>
<evidence type="ECO:0000313" key="2">
    <source>
        <dbReference type="EMBL" id="EAQ06272.1"/>
    </source>
</evidence>
<feature type="domain" description="HNH nuclease" evidence="1">
    <location>
        <begin position="149"/>
        <end position="202"/>
    </location>
</feature>
<dbReference type="STRING" id="314232.SKA53_04273"/>
<keyword evidence="2" id="KW-0378">Hydrolase</keyword>
<name>A3V5U8_9RHOB</name>
<dbReference type="AlphaFoldDB" id="A3V5U8"/>
<proteinExistence type="predicted"/>
<dbReference type="GO" id="GO:0004519">
    <property type="term" value="F:endonuclease activity"/>
    <property type="evidence" value="ECO:0007669"/>
    <property type="project" value="UniProtKB-KW"/>
</dbReference>
<sequence>MMDLSLRNRLEKSALDQGFSISLGESDGWLVFQAHAVPTRLVLSGSDDGVFMVGTSHPGVGSELAEELEIAPQNHGGFDCFIAPSSGELFRIIGRIWALARSLPNEPLAEFERLMREAPSTTEVERLRKERIGQNVFRSALMTYWEKSCAVTGVQNPTLLRASHIIPWATCESDEERLNVHNGLLLVATLDAAFDAGLITFEDDGRILISGKLSEGDQISSGISSHMHLTRMNDEVRKRLAWHRMHLFEG</sequence>